<feature type="transmembrane region" description="Helical" evidence="8">
    <location>
        <begin position="375"/>
        <end position="393"/>
    </location>
</feature>
<evidence type="ECO:0000256" key="4">
    <source>
        <dbReference type="ARBA" id="ARBA00022692"/>
    </source>
</evidence>
<feature type="region of interest" description="Disordered" evidence="7">
    <location>
        <begin position="403"/>
        <end position="423"/>
    </location>
</feature>
<feature type="transmembrane region" description="Helical" evidence="8">
    <location>
        <begin position="346"/>
        <end position="369"/>
    </location>
</feature>
<comment type="caution">
    <text evidence="9">The sequence shown here is derived from an EMBL/GenBank/DDBJ whole genome shotgun (WGS) entry which is preliminary data.</text>
</comment>
<evidence type="ECO:0000256" key="6">
    <source>
        <dbReference type="ARBA" id="ARBA00023136"/>
    </source>
</evidence>
<feature type="transmembrane region" description="Helical" evidence="8">
    <location>
        <begin position="49"/>
        <end position="71"/>
    </location>
</feature>
<feature type="transmembrane region" description="Helical" evidence="8">
    <location>
        <begin position="243"/>
        <end position="267"/>
    </location>
</feature>
<feature type="transmembrane region" description="Helical" evidence="8">
    <location>
        <begin position="304"/>
        <end position="325"/>
    </location>
</feature>
<proteinExistence type="predicted"/>
<reference evidence="9 10" key="1">
    <citation type="submission" date="2019-06" db="EMBL/GenBank/DDBJ databases">
        <title>Sequencing the genomes of 1000 actinobacteria strains.</title>
        <authorList>
            <person name="Klenk H.-P."/>
        </authorList>
    </citation>
    <scope>NUCLEOTIDE SEQUENCE [LARGE SCALE GENOMIC DNA]</scope>
    <source>
        <strain evidence="9 10">DSM 41649</strain>
    </source>
</reference>
<accession>A0A561EL38</accession>
<dbReference type="Gene3D" id="1.20.1250.20">
    <property type="entry name" value="MFS general substrate transporter like domains"/>
    <property type="match status" value="1"/>
</dbReference>
<keyword evidence="4 8" id="KW-0812">Transmembrane</keyword>
<sequence length="423" mass="43453">MRADRLIPPAGPARVLAAAQLTNSLGDGAYYVCSALYFTRIVGLSPTQIGFGLTLGWAVGAVAGVPLGHLADRRGPRAVAILLAVATAAAVGSFLVVRSFPAFVVAALCYACAQCGLSAARQALLAGLVPPERRTETRAYLQSTVNAGLAVGAAVGGVALQYDSRAGYLAVFAMDALSFLASALVLRRLPAVEPVAAVAGEPRLAVLRDRPYALVALLNTVMLLYMPLLSLVIPLWIVERTAAPGWLTAALLVLNTVSVVLLQVRVAQRVDGLATAARFVRYAGVLLLVSCAGFALSATGASAWSAAGVLLLAAGLQVAGEMLLASGAWEIGFGLAPADKQGQYQGFFGTGVAVARMLGPLLLTSLIIAWGTPGWLVLGALFALAGGAMTPAVRWAERSRAARASAATEPGASAREADEVRTP</sequence>
<evidence type="ECO:0000256" key="7">
    <source>
        <dbReference type="SAM" id="MobiDB-lite"/>
    </source>
</evidence>
<evidence type="ECO:0000256" key="5">
    <source>
        <dbReference type="ARBA" id="ARBA00022989"/>
    </source>
</evidence>
<feature type="transmembrane region" description="Helical" evidence="8">
    <location>
        <begin position="78"/>
        <end position="97"/>
    </location>
</feature>
<keyword evidence="6 8" id="KW-0472">Membrane</keyword>
<keyword evidence="2" id="KW-0813">Transport</keyword>
<dbReference type="Proteomes" id="UP000318416">
    <property type="component" value="Unassembled WGS sequence"/>
</dbReference>
<dbReference type="PANTHER" id="PTHR23517">
    <property type="entry name" value="RESISTANCE PROTEIN MDTM, PUTATIVE-RELATED-RELATED"/>
    <property type="match status" value="1"/>
</dbReference>
<dbReference type="InterPro" id="IPR050171">
    <property type="entry name" value="MFS_Transporters"/>
</dbReference>
<name>A0A561EL38_9ACTN</name>
<keyword evidence="10" id="KW-1185">Reference proteome</keyword>
<dbReference type="PANTHER" id="PTHR23517:SF2">
    <property type="entry name" value="MULTIDRUG RESISTANCE PROTEIN MDTH"/>
    <property type="match status" value="1"/>
</dbReference>
<feature type="transmembrane region" description="Helical" evidence="8">
    <location>
        <begin position="166"/>
        <end position="186"/>
    </location>
</feature>
<feature type="transmembrane region" description="Helical" evidence="8">
    <location>
        <begin position="279"/>
        <end position="298"/>
    </location>
</feature>
<dbReference type="EMBL" id="VIVR01000001">
    <property type="protein sequence ID" value="TWE16321.1"/>
    <property type="molecule type" value="Genomic_DNA"/>
</dbReference>
<evidence type="ECO:0000313" key="10">
    <source>
        <dbReference type="Proteomes" id="UP000318416"/>
    </source>
</evidence>
<organism evidence="9 10">
    <name type="scientific">Kitasatospora atroaurantiaca</name>
    <dbReference type="NCBI Taxonomy" id="285545"/>
    <lineage>
        <taxon>Bacteria</taxon>
        <taxon>Bacillati</taxon>
        <taxon>Actinomycetota</taxon>
        <taxon>Actinomycetes</taxon>
        <taxon>Kitasatosporales</taxon>
        <taxon>Streptomycetaceae</taxon>
        <taxon>Kitasatospora</taxon>
    </lineage>
</organism>
<dbReference type="AlphaFoldDB" id="A0A561EL38"/>
<feature type="transmembrane region" description="Helical" evidence="8">
    <location>
        <begin position="212"/>
        <end position="237"/>
    </location>
</feature>
<evidence type="ECO:0000313" key="9">
    <source>
        <dbReference type="EMBL" id="TWE16321.1"/>
    </source>
</evidence>
<feature type="compositionally biased region" description="Low complexity" evidence="7">
    <location>
        <begin position="403"/>
        <end position="414"/>
    </location>
</feature>
<gene>
    <name evidence="9" type="ORF">FB465_1300</name>
</gene>
<keyword evidence="3" id="KW-1003">Cell membrane</keyword>
<evidence type="ECO:0000256" key="8">
    <source>
        <dbReference type="SAM" id="Phobius"/>
    </source>
</evidence>
<evidence type="ECO:0000256" key="1">
    <source>
        <dbReference type="ARBA" id="ARBA00004651"/>
    </source>
</evidence>
<dbReference type="GO" id="GO:0005886">
    <property type="term" value="C:plasma membrane"/>
    <property type="evidence" value="ECO:0007669"/>
    <property type="project" value="UniProtKB-SubCell"/>
</dbReference>
<dbReference type="OrthoDB" id="6803299at2"/>
<protein>
    <submittedName>
        <fullName evidence="9">MFS transporter</fullName>
    </submittedName>
</protein>
<dbReference type="Pfam" id="PF07690">
    <property type="entry name" value="MFS_1"/>
    <property type="match status" value="1"/>
</dbReference>
<comment type="subcellular location">
    <subcellularLocation>
        <location evidence="1">Cell membrane</location>
        <topology evidence="1">Multi-pass membrane protein</topology>
    </subcellularLocation>
</comment>
<dbReference type="RefSeq" id="WP_145788351.1">
    <property type="nucleotide sequence ID" value="NZ_BAAABR010000002.1"/>
</dbReference>
<dbReference type="InterPro" id="IPR036259">
    <property type="entry name" value="MFS_trans_sf"/>
</dbReference>
<dbReference type="GO" id="GO:0022857">
    <property type="term" value="F:transmembrane transporter activity"/>
    <property type="evidence" value="ECO:0007669"/>
    <property type="project" value="InterPro"/>
</dbReference>
<feature type="transmembrane region" description="Helical" evidence="8">
    <location>
        <begin position="140"/>
        <end position="160"/>
    </location>
</feature>
<evidence type="ECO:0000256" key="3">
    <source>
        <dbReference type="ARBA" id="ARBA00022475"/>
    </source>
</evidence>
<dbReference type="InterPro" id="IPR011701">
    <property type="entry name" value="MFS"/>
</dbReference>
<evidence type="ECO:0000256" key="2">
    <source>
        <dbReference type="ARBA" id="ARBA00022448"/>
    </source>
</evidence>
<keyword evidence="5 8" id="KW-1133">Transmembrane helix</keyword>
<dbReference type="SUPFAM" id="SSF103473">
    <property type="entry name" value="MFS general substrate transporter"/>
    <property type="match status" value="1"/>
</dbReference>